<gene>
    <name evidence="1" type="ORF">WMSIL1_LOCUS3823</name>
</gene>
<feature type="non-terminal residue" evidence="1">
    <location>
        <position position="1"/>
    </location>
</feature>
<reference evidence="1 2" key="1">
    <citation type="submission" date="2019-07" db="EMBL/GenBank/DDBJ databases">
        <authorList>
            <person name="Jastrzebski P J."/>
            <person name="Paukszto L."/>
            <person name="Jastrzebski P J."/>
        </authorList>
    </citation>
    <scope>NUCLEOTIDE SEQUENCE [LARGE SCALE GENOMIC DNA]</scope>
    <source>
        <strain evidence="1 2">WMS-il1</strain>
    </source>
</reference>
<keyword evidence="2" id="KW-1185">Reference proteome</keyword>
<accession>A0A564Y788</accession>
<evidence type="ECO:0000313" key="1">
    <source>
        <dbReference type="EMBL" id="VUZ43157.1"/>
    </source>
</evidence>
<evidence type="ECO:0000313" key="2">
    <source>
        <dbReference type="Proteomes" id="UP000321570"/>
    </source>
</evidence>
<organism evidence="1 2">
    <name type="scientific">Hymenolepis diminuta</name>
    <name type="common">Rat tapeworm</name>
    <dbReference type="NCBI Taxonomy" id="6216"/>
    <lineage>
        <taxon>Eukaryota</taxon>
        <taxon>Metazoa</taxon>
        <taxon>Spiralia</taxon>
        <taxon>Lophotrochozoa</taxon>
        <taxon>Platyhelminthes</taxon>
        <taxon>Cestoda</taxon>
        <taxon>Eucestoda</taxon>
        <taxon>Cyclophyllidea</taxon>
        <taxon>Hymenolepididae</taxon>
        <taxon>Hymenolepis</taxon>
    </lineage>
</organism>
<sequence length="72" mass="8356">ILYAFPELHFIRILYNKNSVFQPRCKSDVICIPMTHNPYLPRLNTPIDFLLSITASFHLKSTSALMFSRVLT</sequence>
<proteinExistence type="predicted"/>
<dbReference type="Proteomes" id="UP000321570">
    <property type="component" value="Unassembled WGS sequence"/>
</dbReference>
<name>A0A564Y788_HYMDI</name>
<dbReference type="AlphaFoldDB" id="A0A564Y788"/>
<protein>
    <submittedName>
        <fullName evidence="1">Uncharacterized protein</fullName>
    </submittedName>
</protein>
<dbReference type="EMBL" id="CABIJS010000111">
    <property type="protein sequence ID" value="VUZ43157.1"/>
    <property type="molecule type" value="Genomic_DNA"/>
</dbReference>